<sequence length="71" mass="8730">MNKAQRYYKNHREKILCKQKQRRRTIKGRLIRMYQEMVRRPKDSTKPYIKVNDRIPALRHSITSLLFPAYP</sequence>
<reference evidence="1 2" key="1">
    <citation type="submission" date="2015-10" db="EMBL/GenBank/DDBJ databases">
        <title>Candidatus Desulfofervidus auxilii, a hydrogenotrophic sulfate-reducing bacterium involved in the thermophilic anaerobic oxidation of methane.</title>
        <authorList>
            <person name="Krukenberg V."/>
            <person name="Richter M."/>
            <person name="Wegener G."/>
        </authorList>
    </citation>
    <scope>NUCLEOTIDE SEQUENCE [LARGE SCALE GENOMIC DNA]</scope>
    <source>
        <strain evidence="1 2">HS1</strain>
    </source>
</reference>
<proteinExistence type="predicted"/>
<protein>
    <submittedName>
        <fullName evidence="1">Uncharacterized protein</fullName>
    </submittedName>
</protein>
<dbReference type="AlphaFoldDB" id="A0A7U4THG6"/>
<dbReference type="RefSeq" id="WP_066061849.1">
    <property type="nucleotide sequence ID" value="NZ_CP013015.1"/>
</dbReference>
<keyword evidence="2" id="KW-1185">Reference proteome</keyword>
<dbReference type="EMBL" id="CP013015">
    <property type="protein sequence ID" value="AMM40809.1"/>
    <property type="molecule type" value="Genomic_DNA"/>
</dbReference>
<evidence type="ECO:0000313" key="1">
    <source>
        <dbReference type="EMBL" id="AMM40809.1"/>
    </source>
</evidence>
<accession>A0A7U4THG6</accession>
<organism evidence="1 2">
    <name type="scientific">Desulfofervidus auxilii</name>
    <dbReference type="NCBI Taxonomy" id="1621989"/>
    <lineage>
        <taxon>Bacteria</taxon>
        <taxon>Pseudomonadati</taxon>
        <taxon>Thermodesulfobacteriota</taxon>
        <taxon>Candidatus Desulfofervidia</taxon>
        <taxon>Candidatus Desulfofervidales</taxon>
        <taxon>Candidatus Desulfofervidaceae</taxon>
        <taxon>Candidatus Desulfofervidus</taxon>
    </lineage>
</organism>
<dbReference type="Proteomes" id="UP000070560">
    <property type="component" value="Chromosome"/>
</dbReference>
<evidence type="ECO:0000313" key="2">
    <source>
        <dbReference type="Proteomes" id="UP000070560"/>
    </source>
</evidence>
<dbReference type="KEGG" id="daw:HS1_001005"/>
<name>A0A7U4THG6_DESA2</name>
<gene>
    <name evidence="1" type="ORF">HS1_001005</name>
</gene>